<evidence type="ECO:0000313" key="3">
    <source>
        <dbReference type="EMBL" id="TXB68846.1"/>
    </source>
</evidence>
<proteinExistence type="predicted"/>
<evidence type="ECO:0000256" key="2">
    <source>
        <dbReference type="SAM" id="SignalP"/>
    </source>
</evidence>
<organism evidence="3 4">
    <name type="scientific">Phaeodactylibacter luteus</name>
    <dbReference type="NCBI Taxonomy" id="1564516"/>
    <lineage>
        <taxon>Bacteria</taxon>
        <taxon>Pseudomonadati</taxon>
        <taxon>Bacteroidota</taxon>
        <taxon>Saprospiria</taxon>
        <taxon>Saprospirales</taxon>
        <taxon>Haliscomenobacteraceae</taxon>
        <taxon>Phaeodactylibacter</taxon>
    </lineage>
</organism>
<evidence type="ECO:0000313" key="4">
    <source>
        <dbReference type="Proteomes" id="UP000321580"/>
    </source>
</evidence>
<comment type="caution">
    <text evidence="3">The sequence shown here is derived from an EMBL/GenBank/DDBJ whole genome shotgun (WGS) entry which is preliminary data.</text>
</comment>
<sequence>MSHYRLIILAALFLCAAPDVEAQVFGRKASQEEAGRGEEAEQGTLRAWLKGNKAERKDLREGHRDARGTHRSARKERKAAEAREKAAKARKKAIRADRKAARAEKRAVKKTEKARKAKGGGLGRLFSKKD</sequence>
<keyword evidence="4" id="KW-1185">Reference proteome</keyword>
<name>A0A5C6S3J3_9BACT</name>
<feature type="compositionally biased region" description="Basic and acidic residues" evidence="1">
    <location>
        <begin position="94"/>
        <end position="111"/>
    </location>
</feature>
<feature type="chain" id="PRO_5022830552" evidence="2">
    <location>
        <begin position="23"/>
        <end position="130"/>
    </location>
</feature>
<keyword evidence="2" id="KW-0732">Signal</keyword>
<feature type="signal peptide" evidence="2">
    <location>
        <begin position="1"/>
        <end position="22"/>
    </location>
</feature>
<dbReference type="Proteomes" id="UP000321580">
    <property type="component" value="Unassembled WGS sequence"/>
</dbReference>
<evidence type="ECO:0000256" key="1">
    <source>
        <dbReference type="SAM" id="MobiDB-lite"/>
    </source>
</evidence>
<dbReference type="EMBL" id="VOOR01000003">
    <property type="protein sequence ID" value="TXB68846.1"/>
    <property type="molecule type" value="Genomic_DNA"/>
</dbReference>
<gene>
    <name evidence="3" type="ORF">FRY97_01925</name>
</gene>
<protein>
    <submittedName>
        <fullName evidence="3">Uncharacterized protein</fullName>
    </submittedName>
</protein>
<reference evidence="3 4" key="1">
    <citation type="submission" date="2019-08" db="EMBL/GenBank/DDBJ databases">
        <title>Genome of Phaeodactylibacter luteus.</title>
        <authorList>
            <person name="Bowman J.P."/>
        </authorList>
    </citation>
    <scope>NUCLEOTIDE SEQUENCE [LARGE SCALE GENOMIC DNA]</scope>
    <source>
        <strain evidence="3 4">KCTC 42180</strain>
    </source>
</reference>
<feature type="region of interest" description="Disordered" evidence="1">
    <location>
        <begin position="28"/>
        <end position="130"/>
    </location>
</feature>
<feature type="compositionally biased region" description="Basic and acidic residues" evidence="1">
    <location>
        <begin position="78"/>
        <end position="87"/>
    </location>
</feature>
<accession>A0A5C6S3J3</accession>
<dbReference type="AlphaFoldDB" id="A0A5C6S3J3"/>
<dbReference type="RefSeq" id="WP_147165733.1">
    <property type="nucleotide sequence ID" value="NZ_VOOR01000003.1"/>
</dbReference>
<feature type="compositionally biased region" description="Basic and acidic residues" evidence="1">
    <location>
        <begin position="29"/>
        <end position="39"/>
    </location>
</feature>
<feature type="compositionally biased region" description="Basic and acidic residues" evidence="1">
    <location>
        <begin position="52"/>
        <end position="68"/>
    </location>
</feature>